<dbReference type="EMBL" id="JALZ01000037">
    <property type="protein sequence ID" value="ETX13115.1"/>
    <property type="molecule type" value="Genomic_DNA"/>
</dbReference>
<protein>
    <submittedName>
        <fullName evidence="2">Uncharacterized protein</fullName>
    </submittedName>
</protein>
<reference evidence="2 3" key="1">
    <citation type="submission" date="2014-01" db="EMBL/GenBank/DDBJ databases">
        <title>Roseivivax halodurans JCM 10272 Genome Sequencing.</title>
        <authorList>
            <person name="Lai Q."/>
            <person name="Li G."/>
            <person name="Shao Z."/>
        </authorList>
    </citation>
    <scope>NUCLEOTIDE SEQUENCE [LARGE SCALE GENOMIC DNA]</scope>
    <source>
        <strain evidence="2 3">JCM 10272</strain>
    </source>
</reference>
<organism evidence="2 3">
    <name type="scientific">Roseivivax halodurans JCM 10272</name>
    <dbReference type="NCBI Taxonomy" id="1449350"/>
    <lineage>
        <taxon>Bacteria</taxon>
        <taxon>Pseudomonadati</taxon>
        <taxon>Pseudomonadota</taxon>
        <taxon>Alphaproteobacteria</taxon>
        <taxon>Rhodobacterales</taxon>
        <taxon>Roseobacteraceae</taxon>
        <taxon>Roseivivax</taxon>
    </lineage>
</organism>
<feature type="coiled-coil region" evidence="1">
    <location>
        <begin position="36"/>
        <end position="93"/>
    </location>
</feature>
<keyword evidence="1" id="KW-0175">Coiled coil</keyword>
<comment type="caution">
    <text evidence="2">The sequence shown here is derived from an EMBL/GenBank/DDBJ whole genome shotgun (WGS) entry which is preliminary data.</text>
</comment>
<proteinExistence type="predicted"/>
<sequence>MTSPDANPVSSRMERLIELLETLLERRTDGSLADRLDDIIEQLSRLERAMSSASRLMGEAAPRLAGAATLDDLEAVERRMTEALARHAASQAEMASRIDHMIEMLGLPPAREPNGSR</sequence>
<evidence type="ECO:0000256" key="1">
    <source>
        <dbReference type="SAM" id="Coils"/>
    </source>
</evidence>
<keyword evidence="3" id="KW-1185">Reference proteome</keyword>
<accession>X7EB67</accession>
<evidence type="ECO:0000313" key="3">
    <source>
        <dbReference type="Proteomes" id="UP000022447"/>
    </source>
</evidence>
<gene>
    <name evidence="2" type="ORF">OCH239_13415</name>
</gene>
<evidence type="ECO:0000313" key="2">
    <source>
        <dbReference type="EMBL" id="ETX13115.1"/>
    </source>
</evidence>
<dbReference type="Proteomes" id="UP000022447">
    <property type="component" value="Unassembled WGS sequence"/>
</dbReference>
<dbReference type="AlphaFoldDB" id="X7EB67"/>
<name>X7EB67_9RHOB</name>